<dbReference type="EMBL" id="JACIER010000008">
    <property type="protein sequence ID" value="MBB4044490.1"/>
    <property type="molecule type" value="Genomic_DNA"/>
</dbReference>
<accession>A0A840CX86</accession>
<sequence length="353" mass="40558">MRIYYYHTRPILPALEEWKEFKHPGHILYGLTHFERNGIDTVIHPFKAYASRLRLMIYNLITILSCKQSYDVLYGTSYRGLELLIFLRALGLYRKPIAIWHHQAVPASNGYLKNQVSKLFYKGLDCLFFFSRALIEDSLSTRKVRAERLHLIHWGADLDFYDHLIQVDKPGKKDFFISTGKENRDFQTLLQAFAATQQPLEVYTSSANGDQQYDTILQAYADQPHIRIHFVKGIIPYELALKVASSQAVVISCLDFPYTVGLTTLVEALALGIPLITSRNPKFEMDIDHEEAGITVAYGDVNGWEEAIRFLQQHPEKAVEMGQNGRHLAEQTYNLENYTKELADILKTLARKA</sequence>
<evidence type="ECO:0000259" key="1">
    <source>
        <dbReference type="Pfam" id="PF00534"/>
    </source>
</evidence>
<keyword evidence="3" id="KW-1185">Reference proteome</keyword>
<dbReference type="Gene3D" id="3.40.50.2000">
    <property type="entry name" value="Glycogen Phosphorylase B"/>
    <property type="match status" value="2"/>
</dbReference>
<dbReference type="InterPro" id="IPR001296">
    <property type="entry name" value="Glyco_trans_1"/>
</dbReference>
<dbReference type="Proteomes" id="UP000560658">
    <property type="component" value="Unassembled WGS sequence"/>
</dbReference>
<evidence type="ECO:0000313" key="3">
    <source>
        <dbReference type="Proteomes" id="UP000560658"/>
    </source>
</evidence>
<dbReference type="PANTHER" id="PTHR12526">
    <property type="entry name" value="GLYCOSYLTRANSFERASE"/>
    <property type="match status" value="1"/>
</dbReference>
<reference evidence="2" key="1">
    <citation type="submission" date="2020-08" db="EMBL/GenBank/DDBJ databases">
        <title>Genomic Encyclopedia of Type Strains, Phase IV (KMG-IV): sequencing the most valuable type-strain genomes for metagenomic binning, comparative biology and taxonomic classification.</title>
        <authorList>
            <person name="Goeker M."/>
        </authorList>
    </citation>
    <scope>NUCLEOTIDE SEQUENCE [LARGE SCALE GENOMIC DNA]</scope>
    <source>
        <strain evidence="2">DSM 105720</strain>
    </source>
</reference>
<dbReference type="CDD" id="cd03801">
    <property type="entry name" value="GT4_PimA-like"/>
    <property type="match status" value="1"/>
</dbReference>
<protein>
    <submittedName>
        <fullName evidence="2">Glycosyltransferase involved in cell wall biosynthesis</fullName>
    </submittedName>
</protein>
<dbReference type="RefSeq" id="WP_044161375.1">
    <property type="nucleotide sequence ID" value="NZ_JACIER010000008.1"/>
</dbReference>
<dbReference type="AlphaFoldDB" id="A0A840CX86"/>
<feature type="domain" description="Glycosyl transferase family 1" evidence="1">
    <location>
        <begin position="175"/>
        <end position="327"/>
    </location>
</feature>
<organism evidence="2 3">
    <name type="scientific">Bacteroides reticulotermitis</name>
    <dbReference type="NCBI Taxonomy" id="1133319"/>
    <lineage>
        <taxon>Bacteria</taxon>
        <taxon>Pseudomonadati</taxon>
        <taxon>Bacteroidota</taxon>
        <taxon>Bacteroidia</taxon>
        <taxon>Bacteroidales</taxon>
        <taxon>Bacteroidaceae</taxon>
        <taxon>Bacteroides</taxon>
    </lineage>
</organism>
<gene>
    <name evidence="2" type="ORF">GGR06_002284</name>
</gene>
<dbReference type="SUPFAM" id="SSF53756">
    <property type="entry name" value="UDP-Glycosyltransferase/glycogen phosphorylase"/>
    <property type="match status" value="1"/>
</dbReference>
<dbReference type="PANTHER" id="PTHR12526:SF590">
    <property type="entry name" value="ALPHA-MALTOSE-1-PHOSPHATE SYNTHASE"/>
    <property type="match status" value="1"/>
</dbReference>
<dbReference type="GO" id="GO:0016757">
    <property type="term" value="F:glycosyltransferase activity"/>
    <property type="evidence" value="ECO:0007669"/>
    <property type="project" value="InterPro"/>
</dbReference>
<comment type="caution">
    <text evidence="2">The sequence shown here is derived from an EMBL/GenBank/DDBJ whole genome shotgun (WGS) entry which is preliminary data.</text>
</comment>
<evidence type="ECO:0000313" key="2">
    <source>
        <dbReference type="EMBL" id="MBB4044490.1"/>
    </source>
</evidence>
<proteinExistence type="predicted"/>
<name>A0A840CX86_9BACE</name>
<dbReference type="Pfam" id="PF00534">
    <property type="entry name" value="Glycos_transf_1"/>
    <property type="match status" value="1"/>
</dbReference>